<sequence length="337" mass="36145">MTDRVLIEHPVPEAQELLPSMVGRVAVVTGASSGLGIETAKWLALRGCDEVVLAVRNTAKADGVVDDIVAEWGEQVPDLRSRLVVMKLDLADLSSVRAFAAAMAERHSHLDILVNNAGINIPLGRTTVDGFEMMYGTNHIGPVCLTAELMPLLLAAPNRAVVSTCSSGGADSLAPAGLVPDTDEGLTQWPAYGRSKAANLVFTVELQRRLLAAGIDHVRAMSSHPGWTYTGLVDGEGFLVRMLNKMFSQNVQMGTTPQLASVGAGLLPADHPNSASTHAFFGPRGCKSMRGPPHEMPMFREDEVKDVELGTRLWDLTNEAIGIDSWAFDSSDRIELP</sequence>
<evidence type="ECO:0000313" key="4">
    <source>
        <dbReference type="Proteomes" id="UP000054408"/>
    </source>
</evidence>
<dbReference type="PANTHER" id="PTHR24320:SF148">
    <property type="entry name" value="NAD(P)-BINDING ROSSMANN-FOLD SUPERFAMILY PROTEIN"/>
    <property type="match status" value="1"/>
</dbReference>
<dbReference type="GO" id="GO:0016491">
    <property type="term" value="F:oxidoreductase activity"/>
    <property type="evidence" value="ECO:0007669"/>
    <property type="project" value="UniProtKB-KW"/>
</dbReference>
<gene>
    <name evidence="3" type="ORF">AMSG_05843</name>
</gene>
<evidence type="ECO:0000256" key="2">
    <source>
        <dbReference type="ARBA" id="ARBA00023002"/>
    </source>
</evidence>
<dbReference type="GeneID" id="25565164"/>
<organism evidence="3 4">
    <name type="scientific">Thecamonas trahens ATCC 50062</name>
    <dbReference type="NCBI Taxonomy" id="461836"/>
    <lineage>
        <taxon>Eukaryota</taxon>
        <taxon>Apusozoa</taxon>
        <taxon>Apusomonadida</taxon>
        <taxon>Apusomonadidae</taxon>
        <taxon>Thecamonas</taxon>
    </lineage>
</organism>
<dbReference type="eggNOG" id="KOG1208">
    <property type="taxonomic scope" value="Eukaryota"/>
</dbReference>
<accession>A0A0L0DCN7</accession>
<dbReference type="Proteomes" id="UP000054408">
    <property type="component" value="Unassembled WGS sequence"/>
</dbReference>
<dbReference type="Pfam" id="PF00106">
    <property type="entry name" value="adh_short"/>
    <property type="match status" value="1"/>
</dbReference>
<dbReference type="OMA" id="GKRLWEW"/>
<name>A0A0L0DCN7_THETB</name>
<dbReference type="SUPFAM" id="SSF51735">
    <property type="entry name" value="NAD(P)-binding Rossmann-fold domains"/>
    <property type="match status" value="1"/>
</dbReference>
<dbReference type="RefSeq" id="XP_013757243.1">
    <property type="nucleotide sequence ID" value="XM_013901789.1"/>
</dbReference>
<dbReference type="AlphaFoldDB" id="A0A0L0DCN7"/>
<dbReference type="PANTHER" id="PTHR24320">
    <property type="entry name" value="RETINOL DEHYDROGENASE"/>
    <property type="match status" value="1"/>
</dbReference>
<dbReference type="PRINTS" id="PR00081">
    <property type="entry name" value="GDHRDH"/>
</dbReference>
<reference evidence="3 4" key="1">
    <citation type="submission" date="2010-05" db="EMBL/GenBank/DDBJ databases">
        <title>The Genome Sequence of Thecamonas trahens ATCC 50062.</title>
        <authorList>
            <consortium name="The Broad Institute Genome Sequencing Platform"/>
            <person name="Russ C."/>
            <person name="Cuomo C."/>
            <person name="Shea T."/>
            <person name="Young S.K."/>
            <person name="Zeng Q."/>
            <person name="Koehrsen M."/>
            <person name="Haas B."/>
            <person name="Borodovsky M."/>
            <person name="Guigo R."/>
            <person name="Alvarado L."/>
            <person name="Berlin A."/>
            <person name="Bochicchio J."/>
            <person name="Borenstein D."/>
            <person name="Chapman S."/>
            <person name="Chen Z."/>
            <person name="Freedman E."/>
            <person name="Gellesch M."/>
            <person name="Goldberg J."/>
            <person name="Griggs A."/>
            <person name="Gujja S."/>
            <person name="Heilman E."/>
            <person name="Heiman D."/>
            <person name="Hepburn T."/>
            <person name="Howarth C."/>
            <person name="Jen D."/>
            <person name="Larson L."/>
            <person name="Mehta T."/>
            <person name="Park D."/>
            <person name="Pearson M."/>
            <person name="Roberts A."/>
            <person name="Saif S."/>
            <person name="Shenoy N."/>
            <person name="Sisk P."/>
            <person name="Stolte C."/>
            <person name="Sykes S."/>
            <person name="Thomson T."/>
            <person name="Walk T."/>
            <person name="White J."/>
            <person name="Yandava C."/>
            <person name="Burger G."/>
            <person name="Gray M.W."/>
            <person name="Holland P.W.H."/>
            <person name="King N."/>
            <person name="Lang F.B.F."/>
            <person name="Roger A.J."/>
            <person name="Ruiz-Trillo I."/>
            <person name="Lander E."/>
            <person name="Nusbaum C."/>
        </authorList>
    </citation>
    <scope>NUCLEOTIDE SEQUENCE [LARGE SCALE GENOMIC DNA]</scope>
    <source>
        <strain evidence="3 4">ATCC 50062</strain>
    </source>
</reference>
<dbReference type="EMBL" id="GL349459">
    <property type="protein sequence ID" value="KNC50079.1"/>
    <property type="molecule type" value="Genomic_DNA"/>
</dbReference>
<evidence type="ECO:0000256" key="1">
    <source>
        <dbReference type="ARBA" id="ARBA00006484"/>
    </source>
</evidence>
<comment type="similarity">
    <text evidence="1">Belongs to the short-chain dehydrogenases/reductases (SDR) family.</text>
</comment>
<keyword evidence="4" id="KW-1185">Reference proteome</keyword>
<dbReference type="InterPro" id="IPR036291">
    <property type="entry name" value="NAD(P)-bd_dom_sf"/>
</dbReference>
<dbReference type="OrthoDB" id="191139at2759"/>
<protein>
    <submittedName>
        <fullName evidence="3">Dehydrogenase</fullName>
    </submittedName>
</protein>
<dbReference type="InterPro" id="IPR002347">
    <property type="entry name" value="SDR_fam"/>
</dbReference>
<dbReference type="Gene3D" id="3.40.50.720">
    <property type="entry name" value="NAD(P)-binding Rossmann-like Domain"/>
    <property type="match status" value="1"/>
</dbReference>
<dbReference type="STRING" id="461836.A0A0L0DCN7"/>
<proteinExistence type="inferred from homology"/>
<keyword evidence="2" id="KW-0560">Oxidoreductase</keyword>
<evidence type="ECO:0000313" key="3">
    <source>
        <dbReference type="EMBL" id="KNC50079.1"/>
    </source>
</evidence>